<keyword evidence="1" id="KW-1185">Reference proteome</keyword>
<proteinExistence type="predicted"/>
<organism evidence="1 2">
    <name type="scientific">Danio rerio</name>
    <name type="common">Zebrafish</name>
    <name type="synonym">Brachydanio rerio</name>
    <dbReference type="NCBI Taxonomy" id="7955"/>
    <lineage>
        <taxon>Eukaryota</taxon>
        <taxon>Metazoa</taxon>
        <taxon>Chordata</taxon>
        <taxon>Craniata</taxon>
        <taxon>Vertebrata</taxon>
        <taxon>Euteleostomi</taxon>
        <taxon>Actinopterygii</taxon>
        <taxon>Neopterygii</taxon>
        <taxon>Teleostei</taxon>
        <taxon>Ostariophysi</taxon>
        <taxon>Cypriniformes</taxon>
        <taxon>Danionidae</taxon>
        <taxon>Danioninae</taxon>
        <taxon>Danio</taxon>
    </lineage>
</organism>
<evidence type="ECO:0000313" key="2">
    <source>
        <dbReference type="RefSeq" id="XP_073774951.1"/>
    </source>
</evidence>
<sequence>MEMDEDDQESERPLQMENEGNMETDIKGAIEQKDKNTSEEQCHVQESTELPRRSERSRIPTEKMLAYQKEECRKKEKKLTTLYEQWKLDARKARQDLKTDISDKQLADIADSLEDKRNGIMKIFIDIREFITPAADLRRKIDACDAVTNDIVKIVLEKISNVDEYDVERERGRLSELLAHSYARSIFGSSASLMSVNSHSGSSRTARKRADAAAELAAKEAEYKMMQAERQQKEKLRNIEEQFKKELETQRFELECLQVEKDIEVARARVKSYDEEIKEETRNQSIKSEKQGPRNERQLQESYVLQSASLSEVSHLAQAVQDSIAINRLPLPEPTVFNGDPIQFVEWKSSFMSLIGKKGISAADKLYYLKKYVSGSAHRYLEGTFYRNDEEAYKDAWDKLNKRYGQPFVIQRAFREKLSKWPKIQSKDAEGLRTFSDFLNACLQAIPHVKGLEILNDCEENQKLVQKLPDWIASRWNRQVTKTLMDDKEFPSFHNFVNFMTTEAEIMCNPITSLHALHSCESPYERRMSKETKRSKAIVFKTQTSVNNDTQSTVKGKFTVTKTQCMLCQDDSHQLHKCLKFMEKSLKDRRAYVKDNKLCYGCLKSSHHAKECRRRHTCDVCKLRHPTCLHDYNYDKDGIRQRPLPMVSNVHATESETTNAMSLNITRESQSVITSMIVPVWVSSVKNPSNEQLVYALLDTQSDTTFIDEDISNTLQVESHPVKLKLTTMMGENEIIRSNRVTDLQVRGYSSSVHISLPPVYTKECIPANYDHIPTQKTAMNWSHLKGIADEMAPLLNCEVGLLLGYNCPRVLAPRQVILGKNEEPYAILTDLGWSIVGCSIPSINESTGFSLCQRIATKEIPAMTPGDAVRILESDFKDITVDDKTVSQEDIMFLDKLKVGIKKNYLGHYEMPLPFKQRPSLPDNRELASIRLQHLNKKFSKNEKYKTDYFTYMNDIIDRGDAEVVNDEGTSGEKWYIPHHGIYHPKKPDKLRVVFDCSAKFKGTSLNEHLLSGPDMINNLTGVLVRFRRHPIAVICDIEKMFHQFHVQEKDRDYLRFLWWKDGDTNSVLQDYRMKVHLFGAVSSPGCANYGLRYLANEYSQSHALGAQFITRDFYVDDGVTSAETVEKAIQLTKEARELCAKGGLRLHKFVSNDNTVLQSIPESERAVNFETKDLTFNEMPLERALGIHWNIQSDSFKFHVPLKGQPTTRRGILSTVASIFDPLGFVAPFVLNGKRILQEMCRQGTGWDDTLYPALKPRWERWQNDLVNLENVNIPRCYVPADFGKVVKTEMHHFSDASTCGYGQCSYLRMINEDDEIHCSFLIGKARVSPLKIITIPRLELTAAVVSVSMSNILREELNLIDVDEFFWTDSKVVLGYINNDARRFHTFVANRVQKIRQSTTPNQWLYVPTDENPADNASRGRTINELLSSNWFSGPSFLWEKEIKTTNVVPDLPVGDPEVKKIQTLHTKTMENKDLVDRLSKFSSWSKTFKAVARLLRWIKKDKTNSPASVSEQEDAKCLILKGVQRQVYQKEIEVLSQGKRLPSHSKLHHLDAFIDKDGIIKVGGRLDHSSYTHAFKHPWILPKEHHVTKLIIAHCHECVKHQGKGFTINNIRSCGYWIPGINRVVTSYILNCVTCRRMRRSAEGQRMSDLPSERVEPSPPFMYCGMDCFGPFMTKEGRKHHKRYGLLLTCLCSRAIHIEMLEDMSTDAFINSLRCFIAIRGTVRQIKCDQGTNFIGAKNELNSALQELDPERLTTFLANKQCDFVLNAPHSSHAGGVWERQIKTVRSVLNATITLSAGRLNDASLRTVFYEAMAVVNSRPLTIDNLNDPKSLEPLTPNHLITMKPTTALPPPGKFIREDMYTKKRWRRVQYLTEQFWSRWKKEYLHNIIARQRWHAPKRNLQIGDVVMDIEETLPRSEWRLGRIIETVLSPDGLVRKAKVALGDKRLNKKGERMHNISIVDRPAQKLVLLLEAE</sequence>
<protein>
    <submittedName>
        <fullName evidence="2">Uncharacterized protein</fullName>
    </submittedName>
</protein>
<dbReference type="RefSeq" id="XP_073774951.1">
    <property type="nucleotide sequence ID" value="XM_073918850.1"/>
</dbReference>
<dbReference type="Proteomes" id="UP000000437">
    <property type="component" value="Chromosome 12"/>
</dbReference>
<accession>A0AC58GYZ8</accession>
<reference evidence="2" key="1">
    <citation type="submission" date="2025-08" db="UniProtKB">
        <authorList>
            <consortium name="RefSeq"/>
        </authorList>
    </citation>
    <scope>IDENTIFICATION</scope>
    <source>
        <strain evidence="2">Tuebingen</strain>
        <tissue evidence="2">Fibroblasts and whole tissue</tissue>
    </source>
</reference>
<gene>
    <name evidence="2" type="primary">LOC141376868</name>
</gene>
<evidence type="ECO:0000313" key="1">
    <source>
        <dbReference type="Proteomes" id="UP000000437"/>
    </source>
</evidence>
<name>A0AC58GYZ8_DANRE</name>